<dbReference type="InterPro" id="IPR009721">
    <property type="entry name" value="O-acyltransferase_WSD1_C"/>
</dbReference>
<keyword evidence="9 11" id="KW-0012">Acyltransferase</keyword>
<gene>
    <name evidence="14" type="ORF">ACFYTF_23955</name>
</gene>
<dbReference type="InterPro" id="IPR004255">
    <property type="entry name" value="O-acyltransferase_WSD1_N"/>
</dbReference>
<organism evidence="14 15">
    <name type="scientific">Nocardia thailandica</name>
    <dbReference type="NCBI Taxonomy" id="257275"/>
    <lineage>
        <taxon>Bacteria</taxon>
        <taxon>Bacillati</taxon>
        <taxon>Actinomycetota</taxon>
        <taxon>Actinomycetes</taxon>
        <taxon>Mycobacteriales</taxon>
        <taxon>Nocardiaceae</taxon>
        <taxon>Nocardia</taxon>
    </lineage>
</organism>
<dbReference type="PANTHER" id="PTHR31650">
    <property type="entry name" value="O-ACYLTRANSFERASE (WSD1-LIKE) FAMILY PROTEIN"/>
    <property type="match status" value="1"/>
</dbReference>
<comment type="caution">
    <text evidence="14">The sequence shown here is derived from an EMBL/GenBank/DDBJ whole genome shotgun (WGS) entry which is preliminary data.</text>
</comment>
<proteinExistence type="inferred from homology"/>
<evidence type="ECO:0000256" key="1">
    <source>
        <dbReference type="ARBA" id="ARBA00004771"/>
    </source>
</evidence>
<evidence type="ECO:0000256" key="9">
    <source>
        <dbReference type="ARBA" id="ARBA00023315"/>
    </source>
</evidence>
<keyword evidence="15" id="KW-1185">Reference proteome</keyword>
<dbReference type="PANTHER" id="PTHR31650:SF1">
    <property type="entry name" value="WAX ESTER SYNTHASE_DIACYLGLYCEROL ACYLTRANSFERASE 4-RELATED"/>
    <property type="match status" value="1"/>
</dbReference>
<dbReference type="Gene3D" id="3.30.559.30">
    <property type="entry name" value="Nonribosomal peptide synthetase, condensation domain"/>
    <property type="match status" value="1"/>
</dbReference>
<evidence type="ECO:0000256" key="8">
    <source>
        <dbReference type="ARBA" id="ARBA00023098"/>
    </source>
</evidence>
<reference evidence="14 15" key="1">
    <citation type="submission" date="2024-10" db="EMBL/GenBank/DDBJ databases">
        <title>The Natural Products Discovery Center: Release of the First 8490 Sequenced Strains for Exploring Actinobacteria Biosynthetic Diversity.</title>
        <authorList>
            <person name="Kalkreuter E."/>
            <person name="Kautsar S.A."/>
            <person name="Yang D."/>
            <person name="Bader C.D."/>
            <person name="Teijaro C.N."/>
            <person name="Fluegel L."/>
            <person name="Davis C.M."/>
            <person name="Simpson J.R."/>
            <person name="Lauterbach L."/>
            <person name="Steele A.D."/>
            <person name="Gui C."/>
            <person name="Meng S."/>
            <person name="Li G."/>
            <person name="Viehrig K."/>
            <person name="Ye F."/>
            <person name="Su P."/>
            <person name="Kiefer A.F."/>
            <person name="Nichols A."/>
            <person name="Cepeda A.J."/>
            <person name="Yan W."/>
            <person name="Fan B."/>
            <person name="Jiang Y."/>
            <person name="Adhikari A."/>
            <person name="Zheng C.-J."/>
            <person name="Schuster L."/>
            <person name="Cowan T.M."/>
            <person name="Smanski M.J."/>
            <person name="Chevrette M.G."/>
            <person name="De Carvalho L.P.S."/>
            <person name="Shen B."/>
        </authorList>
    </citation>
    <scope>NUCLEOTIDE SEQUENCE [LARGE SCALE GENOMIC DNA]</scope>
    <source>
        <strain evidence="14 15">NPDC004045</strain>
    </source>
</reference>
<comment type="similarity">
    <text evidence="3 11">Belongs to the long-chain O-acyltransferase family.</text>
</comment>
<dbReference type="Pfam" id="PF03007">
    <property type="entry name" value="WS_DGAT_cat"/>
    <property type="match status" value="1"/>
</dbReference>
<dbReference type="RefSeq" id="WP_387702340.1">
    <property type="nucleotide sequence ID" value="NZ_JBIAMX010000017.1"/>
</dbReference>
<keyword evidence="5 11" id="KW-0444">Lipid biosynthesis</keyword>
<dbReference type="SUPFAM" id="SSF52777">
    <property type="entry name" value="CoA-dependent acyltransferases"/>
    <property type="match status" value="1"/>
</dbReference>
<evidence type="ECO:0000256" key="2">
    <source>
        <dbReference type="ARBA" id="ARBA00005189"/>
    </source>
</evidence>
<evidence type="ECO:0000313" key="15">
    <source>
        <dbReference type="Proteomes" id="UP001601444"/>
    </source>
</evidence>
<keyword evidence="7 11" id="KW-0319">Glycerol metabolism</keyword>
<comment type="catalytic activity">
    <reaction evidence="10 11">
        <text>an acyl-CoA + a 1,2-diacyl-sn-glycerol = a triacyl-sn-glycerol + CoA</text>
        <dbReference type="Rhea" id="RHEA:10868"/>
        <dbReference type="ChEBI" id="CHEBI:17815"/>
        <dbReference type="ChEBI" id="CHEBI:57287"/>
        <dbReference type="ChEBI" id="CHEBI:58342"/>
        <dbReference type="ChEBI" id="CHEBI:64615"/>
        <dbReference type="EC" id="2.3.1.20"/>
    </reaction>
</comment>
<protein>
    <recommendedName>
        <fullName evidence="4 11">Diacylglycerol O-acyltransferase</fullName>
        <ecNumber evidence="4 11">2.3.1.20</ecNumber>
    </recommendedName>
</protein>
<comment type="pathway">
    <text evidence="1 11">Glycerolipid metabolism; triacylglycerol biosynthesis.</text>
</comment>
<evidence type="ECO:0000256" key="5">
    <source>
        <dbReference type="ARBA" id="ARBA00022516"/>
    </source>
</evidence>
<keyword evidence="6 11" id="KW-0808">Transferase</keyword>
<dbReference type="EMBL" id="JBIAMX010000017">
    <property type="protein sequence ID" value="MFF0545897.1"/>
    <property type="molecule type" value="Genomic_DNA"/>
</dbReference>
<keyword evidence="8 11" id="KW-0443">Lipid metabolism</keyword>
<evidence type="ECO:0000256" key="11">
    <source>
        <dbReference type="RuleBase" id="RU361241"/>
    </source>
</evidence>
<evidence type="ECO:0000259" key="13">
    <source>
        <dbReference type="Pfam" id="PF06974"/>
    </source>
</evidence>
<feature type="domain" description="O-acyltransferase WSD1-like N-terminal" evidence="12">
    <location>
        <begin position="6"/>
        <end position="260"/>
    </location>
</feature>
<dbReference type="InterPro" id="IPR014292">
    <property type="entry name" value="Acyl_transf_WS/DGAT"/>
</dbReference>
<evidence type="ECO:0000256" key="7">
    <source>
        <dbReference type="ARBA" id="ARBA00022798"/>
    </source>
</evidence>
<dbReference type="InterPro" id="IPR023213">
    <property type="entry name" value="CAT-like_dom_sf"/>
</dbReference>
<dbReference type="InterPro" id="IPR045034">
    <property type="entry name" value="O-acyltransferase_WSD1-like"/>
</dbReference>
<evidence type="ECO:0000256" key="6">
    <source>
        <dbReference type="ARBA" id="ARBA00022679"/>
    </source>
</evidence>
<evidence type="ECO:0000256" key="4">
    <source>
        <dbReference type="ARBA" id="ARBA00013244"/>
    </source>
</evidence>
<dbReference type="Pfam" id="PF06974">
    <property type="entry name" value="WS_DGAT_C"/>
    <property type="match status" value="1"/>
</dbReference>
<dbReference type="EC" id="2.3.1.20" evidence="4 11"/>
<evidence type="ECO:0000256" key="3">
    <source>
        <dbReference type="ARBA" id="ARBA00009587"/>
    </source>
</evidence>
<evidence type="ECO:0000313" key="14">
    <source>
        <dbReference type="EMBL" id="MFF0545897.1"/>
    </source>
</evidence>
<dbReference type="NCBIfam" id="TIGR02946">
    <property type="entry name" value="acyl_WS_DGAT"/>
    <property type="match status" value="1"/>
</dbReference>
<name>A0ABW6PUC4_9NOCA</name>
<comment type="pathway">
    <text evidence="2">Lipid metabolism.</text>
</comment>
<feature type="domain" description="O-acyltransferase WSD1 C-terminal" evidence="13">
    <location>
        <begin position="301"/>
        <end position="443"/>
    </location>
</feature>
<evidence type="ECO:0000259" key="12">
    <source>
        <dbReference type="Pfam" id="PF03007"/>
    </source>
</evidence>
<dbReference type="Gene3D" id="3.30.559.10">
    <property type="entry name" value="Chloramphenicol acetyltransferase-like domain"/>
    <property type="match status" value="1"/>
</dbReference>
<dbReference type="Proteomes" id="UP001601444">
    <property type="component" value="Unassembled WGS sequence"/>
</dbReference>
<evidence type="ECO:0000256" key="10">
    <source>
        <dbReference type="ARBA" id="ARBA00048109"/>
    </source>
</evidence>
<accession>A0ABW6PUC4</accession>
<sequence length="451" mass="48387">MSLERLSATDATWLSLESPDMPMHVAYLMEFSCPDGHAEQFVLRWLAAHSGPVPAARPWNLVPVAGRLAGALALVREVEEIDPAHHVRHWHLPEGADRDDLTRLATRIHTTQLDLRRPPWELHFVTGAAPDRFAVLLKAHHSLVDGVSLVRVVAESLTTDSARRDTAPFFTVGPAAAPPRRSPVAAVRGFLAVLLGVLLAAWDAVRRVLGLPATGQHTYRQPPSILDGPITGARGLALRRYDLAEFKAVAKASGCTVNDLLLYLVSTALRDWLGAHGELPAATLTTGVPTDLREGDDQRAGTRAGLMFTALGTDLADPAERLAAVKTAIDGAKRQFAALAPEAVIGYGLATTIPWILGLRAGRTRTAASHPMGISNLPGPRRPLYWDGARLTSMYPISLLMHGNSLNVTCTGYDGALYLGILTAADRLPPVEEFAAALDRALDGAERPVAS</sequence>